<feature type="compositionally biased region" description="Gly residues" evidence="8">
    <location>
        <begin position="68"/>
        <end position="78"/>
    </location>
</feature>
<dbReference type="GO" id="GO:0046872">
    <property type="term" value="F:metal ion binding"/>
    <property type="evidence" value="ECO:0007669"/>
    <property type="project" value="UniProtKB-KW"/>
</dbReference>
<organism evidence="9 10">
    <name type="scientific">Pseudomonas savastanoi pv. glycinea str. race 4</name>
    <dbReference type="NCBI Taxonomy" id="875330"/>
    <lineage>
        <taxon>Bacteria</taxon>
        <taxon>Pseudomonadati</taxon>
        <taxon>Pseudomonadota</taxon>
        <taxon>Gammaproteobacteria</taxon>
        <taxon>Pseudomonadales</taxon>
        <taxon>Pseudomonadaceae</taxon>
        <taxon>Pseudomonas</taxon>
    </lineage>
</organism>
<dbReference type="GO" id="GO:0051536">
    <property type="term" value="F:iron-sulfur cluster binding"/>
    <property type="evidence" value="ECO:0007669"/>
    <property type="project" value="UniProtKB-KW"/>
</dbReference>
<evidence type="ECO:0000256" key="6">
    <source>
        <dbReference type="ARBA" id="ARBA00031578"/>
    </source>
</evidence>
<dbReference type="PANTHER" id="PTHR43578:SF3">
    <property type="entry name" value="NADH-QUINONE OXIDOREDUCTASE SUBUNIT F"/>
    <property type="match status" value="1"/>
</dbReference>
<evidence type="ECO:0000256" key="1">
    <source>
        <dbReference type="ARBA" id="ARBA00001917"/>
    </source>
</evidence>
<evidence type="ECO:0000256" key="8">
    <source>
        <dbReference type="SAM" id="MobiDB-lite"/>
    </source>
</evidence>
<evidence type="ECO:0000313" key="10">
    <source>
        <dbReference type="Proteomes" id="UP000005466"/>
    </source>
</evidence>
<gene>
    <name evidence="9" type="ORF">Pgy4_20049</name>
</gene>
<keyword evidence="9" id="KW-0560">Oxidoreductase</keyword>
<dbReference type="SUPFAM" id="SSF142019">
    <property type="entry name" value="Nqo1 FMN-binding domain-like"/>
    <property type="match status" value="1"/>
</dbReference>
<dbReference type="GO" id="GO:0016491">
    <property type="term" value="F:oxidoreductase activity"/>
    <property type="evidence" value="ECO:0007669"/>
    <property type="project" value="UniProtKB-KW"/>
</dbReference>
<dbReference type="InterPro" id="IPR037225">
    <property type="entry name" value="Nuo51_FMN-bd_sf"/>
</dbReference>
<dbReference type="Gene3D" id="6.10.250.1450">
    <property type="match status" value="1"/>
</dbReference>
<protein>
    <recommendedName>
        <fullName evidence="2">NADH-quinone oxidoreductase subunit F</fullName>
    </recommendedName>
    <alternativeName>
        <fullName evidence="6">NADH dehydrogenase I subunit F</fullName>
    </alternativeName>
    <alternativeName>
        <fullName evidence="7">NDH-1 subunit F</fullName>
    </alternativeName>
</protein>
<comment type="cofactor">
    <cofactor evidence="1">
        <name>FMN</name>
        <dbReference type="ChEBI" id="CHEBI:58210"/>
    </cofactor>
</comment>
<sequence length="78" mass="8446">MTITSFGPANRIARTAETHPLTWRLRDDGEPVWLDEYQAKDGYAAARKALTQQSPDDIVQSVKDSGLKGRGGAGFPTG</sequence>
<dbReference type="Proteomes" id="UP000005466">
    <property type="component" value="Unassembled WGS sequence"/>
</dbReference>
<accession>F3C853</accession>
<evidence type="ECO:0000256" key="3">
    <source>
        <dbReference type="ARBA" id="ARBA00022723"/>
    </source>
</evidence>
<evidence type="ECO:0000256" key="5">
    <source>
        <dbReference type="ARBA" id="ARBA00023014"/>
    </source>
</evidence>
<keyword evidence="5" id="KW-0411">Iron-sulfur</keyword>
<feature type="region of interest" description="Disordered" evidence="8">
    <location>
        <begin position="55"/>
        <end position="78"/>
    </location>
</feature>
<name>F3C853_PSESG</name>
<reference evidence="9 10" key="1">
    <citation type="journal article" date="2011" name="PLoS Pathog.">
        <title>Dynamic evolution of pathogenicity revealed by sequencing and comparative genomics of 19 Pseudomonas syringae isolates.</title>
        <authorList>
            <person name="Baltrus D.A."/>
            <person name="Nishimura M.T."/>
            <person name="Romanchuk A."/>
            <person name="Chang J.H."/>
            <person name="Mukhtar M.S."/>
            <person name="Cherkis K."/>
            <person name="Roach J."/>
            <person name="Grant S.R."/>
            <person name="Jones C.D."/>
            <person name="Dangl J.L."/>
        </authorList>
    </citation>
    <scope>NUCLEOTIDE SEQUENCE [LARGE SCALE GENOMIC DNA]</scope>
    <source>
        <strain evidence="10">race 4</strain>
    </source>
</reference>
<dbReference type="AlphaFoldDB" id="F3C853"/>
<evidence type="ECO:0000256" key="2">
    <source>
        <dbReference type="ARBA" id="ARBA00019901"/>
    </source>
</evidence>
<proteinExistence type="predicted"/>
<feature type="non-terminal residue" evidence="9">
    <location>
        <position position="78"/>
    </location>
</feature>
<keyword evidence="4" id="KW-0408">Iron</keyword>
<evidence type="ECO:0000256" key="7">
    <source>
        <dbReference type="ARBA" id="ARBA00032787"/>
    </source>
</evidence>
<dbReference type="PANTHER" id="PTHR43578">
    <property type="entry name" value="NADH-QUINONE OXIDOREDUCTASE SUBUNIT F"/>
    <property type="match status" value="1"/>
</dbReference>
<comment type="caution">
    <text evidence="9">The sequence shown here is derived from an EMBL/GenBank/DDBJ whole genome shotgun (WGS) entry which is preliminary data.</text>
</comment>
<evidence type="ECO:0000313" key="9">
    <source>
        <dbReference type="EMBL" id="EGH15334.1"/>
    </source>
</evidence>
<dbReference type="EMBL" id="ADWY01000963">
    <property type="protein sequence ID" value="EGH15334.1"/>
    <property type="molecule type" value="Genomic_DNA"/>
</dbReference>
<evidence type="ECO:0000256" key="4">
    <source>
        <dbReference type="ARBA" id="ARBA00023004"/>
    </source>
</evidence>
<keyword evidence="3" id="KW-0479">Metal-binding</keyword>
<dbReference type="HOGENOM" id="CLU_2837417_0_0_6"/>